<comment type="subcellular location">
    <subcellularLocation>
        <location evidence="1">Cytoplasm</location>
    </subcellularLocation>
</comment>
<feature type="domain" description="Ketosynthase family 3 (KS3)" evidence="10">
    <location>
        <begin position="316"/>
        <end position="745"/>
    </location>
</feature>
<gene>
    <name evidence="11" type="ORF">HYG85_05750</name>
</gene>
<dbReference type="SUPFAM" id="SSF47336">
    <property type="entry name" value="ACP-like"/>
    <property type="match status" value="1"/>
</dbReference>
<dbReference type="RefSeq" id="WP_212692678.1">
    <property type="nucleotide sequence ID" value="NZ_CP058561.1"/>
</dbReference>
<dbReference type="SUPFAM" id="SSF52096">
    <property type="entry name" value="ClpP/crotonase"/>
    <property type="match status" value="1"/>
</dbReference>
<evidence type="ECO:0000259" key="10">
    <source>
        <dbReference type="PROSITE" id="PS52004"/>
    </source>
</evidence>
<keyword evidence="7" id="KW-0677">Repeat</keyword>
<dbReference type="InterPro" id="IPR016039">
    <property type="entry name" value="Thiolase-like"/>
</dbReference>
<name>A0A8J8M923_9FIRM</name>
<dbReference type="SUPFAM" id="SSF53901">
    <property type="entry name" value="Thiolase-like"/>
    <property type="match status" value="1"/>
</dbReference>
<dbReference type="Gene3D" id="3.40.47.10">
    <property type="match status" value="1"/>
</dbReference>
<evidence type="ECO:0000256" key="2">
    <source>
        <dbReference type="ARBA" id="ARBA00004792"/>
    </source>
</evidence>
<dbReference type="Pfam" id="PF00109">
    <property type="entry name" value="ketoacyl-synt"/>
    <property type="match status" value="1"/>
</dbReference>
<evidence type="ECO:0000256" key="8">
    <source>
        <dbReference type="RuleBase" id="RU003707"/>
    </source>
</evidence>
<dbReference type="PANTHER" id="PTHR43775:SF37">
    <property type="entry name" value="SI:DKEY-61P9.11"/>
    <property type="match status" value="1"/>
</dbReference>
<keyword evidence="6" id="KW-0808">Transferase</keyword>
<dbReference type="PROSITE" id="PS00606">
    <property type="entry name" value="KS3_1"/>
    <property type="match status" value="1"/>
</dbReference>
<dbReference type="Pfam" id="PF00550">
    <property type="entry name" value="PP-binding"/>
    <property type="match status" value="1"/>
</dbReference>
<dbReference type="InterPro" id="IPR029045">
    <property type="entry name" value="ClpP/crotonase-like_dom_sf"/>
</dbReference>
<dbReference type="InterPro" id="IPR018201">
    <property type="entry name" value="Ketoacyl_synth_AS"/>
</dbReference>
<dbReference type="InterPro" id="IPR020841">
    <property type="entry name" value="PKS_Beta-ketoAc_synthase_dom"/>
</dbReference>
<dbReference type="GO" id="GO:0004312">
    <property type="term" value="F:fatty acid synthase activity"/>
    <property type="evidence" value="ECO:0007669"/>
    <property type="project" value="TreeGrafter"/>
</dbReference>
<evidence type="ECO:0000256" key="5">
    <source>
        <dbReference type="ARBA" id="ARBA00022553"/>
    </source>
</evidence>
<dbReference type="Proteomes" id="UP000677305">
    <property type="component" value="Chromosome"/>
</dbReference>
<dbReference type="GO" id="GO:0071770">
    <property type="term" value="P:DIM/DIP cell wall layer assembly"/>
    <property type="evidence" value="ECO:0007669"/>
    <property type="project" value="TreeGrafter"/>
</dbReference>
<dbReference type="Gene3D" id="3.90.226.10">
    <property type="entry name" value="2-enoyl-CoA Hydratase, Chain A, domain 1"/>
    <property type="match status" value="1"/>
</dbReference>
<dbReference type="GO" id="GO:0005886">
    <property type="term" value="C:plasma membrane"/>
    <property type="evidence" value="ECO:0007669"/>
    <property type="project" value="TreeGrafter"/>
</dbReference>
<dbReference type="InterPro" id="IPR050091">
    <property type="entry name" value="PKS_NRPS_Biosynth_Enz"/>
</dbReference>
<dbReference type="InterPro" id="IPR036736">
    <property type="entry name" value="ACP-like_sf"/>
</dbReference>
<dbReference type="Gene3D" id="3.40.50.1820">
    <property type="entry name" value="alpha/beta hydrolase"/>
    <property type="match status" value="1"/>
</dbReference>
<dbReference type="GO" id="GO:0006633">
    <property type="term" value="P:fatty acid biosynthetic process"/>
    <property type="evidence" value="ECO:0007669"/>
    <property type="project" value="InterPro"/>
</dbReference>
<evidence type="ECO:0000256" key="7">
    <source>
        <dbReference type="ARBA" id="ARBA00022737"/>
    </source>
</evidence>
<evidence type="ECO:0000256" key="6">
    <source>
        <dbReference type="ARBA" id="ARBA00022679"/>
    </source>
</evidence>
<dbReference type="InterPro" id="IPR014031">
    <property type="entry name" value="Ketoacyl_synth_C"/>
</dbReference>
<dbReference type="Pfam" id="PF22336">
    <property type="entry name" value="RhiE-like_linker"/>
    <property type="match status" value="1"/>
</dbReference>
<reference evidence="11 12" key="1">
    <citation type="submission" date="2020-07" db="EMBL/GenBank/DDBJ databases">
        <title>Vallitalea guaymasensis genome.</title>
        <authorList>
            <person name="Postec A."/>
        </authorList>
    </citation>
    <scope>NUCLEOTIDE SEQUENCE [LARGE SCALE GENOMIC DNA]</scope>
    <source>
        <strain evidence="11 12">Ra1766G1</strain>
    </source>
</reference>
<keyword evidence="3" id="KW-0596">Phosphopantetheine</keyword>
<dbReference type="PANTHER" id="PTHR43775">
    <property type="entry name" value="FATTY ACID SYNTHASE"/>
    <property type="match status" value="1"/>
</dbReference>
<evidence type="ECO:0000256" key="3">
    <source>
        <dbReference type="ARBA" id="ARBA00022450"/>
    </source>
</evidence>
<comment type="pathway">
    <text evidence="2">Antibiotic biosynthesis.</text>
</comment>
<dbReference type="Gene3D" id="6.20.390.20">
    <property type="match status" value="1"/>
</dbReference>
<dbReference type="CDD" id="cd00833">
    <property type="entry name" value="PKS"/>
    <property type="match status" value="1"/>
</dbReference>
<dbReference type="NCBIfam" id="NF005496">
    <property type="entry name" value="PRK07110.1"/>
    <property type="match status" value="1"/>
</dbReference>
<dbReference type="InterPro" id="IPR029058">
    <property type="entry name" value="AB_hydrolase_fold"/>
</dbReference>
<dbReference type="InterPro" id="IPR009081">
    <property type="entry name" value="PP-bd_ACP"/>
</dbReference>
<evidence type="ECO:0000256" key="1">
    <source>
        <dbReference type="ARBA" id="ARBA00004496"/>
    </source>
</evidence>
<accession>A0A8J8M923</accession>
<dbReference type="Pfam" id="PF00378">
    <property type="entry name" value="ECH_1"/>
    <property type="match status" value="1"/>
</dbReference>
<dbReference type="Gene3D" id="1.10.1240.100">
    <property type="match status" value="1"/>
</dbReference>
<dbReference type="Gene3D" id="1.10.1200.10">
    <property type="entry name" value="ACP-like"/>
    <property type="match status" value="1"/>
</dbReference>
<protein>
    <submittedName>
        <fullName evidence="11">Enoyl-CoA hydratase/isomerase family protein</fullName>
    </submittedName>
</protein>
<dbReference type="PROSITE" id="PS00166">
    <property type="entry name" value="ENOYL_COA_HYDRATASE"/>
    <property type="match status" value="1"/>
</dbReference>
<dbReference type="Pfam" id="PF02801">
    <property type="entry name" value="Ketoacyl-synt_C"/>
    <property type="match status" value="1"/>
</dbReference>
<dbReference type="InterPro" id="IPR001031">
    <property type="entry name" value="Thioesterase"/>
</dbReference>
<dbReference type="InterPro" id="IPR001753">
    <property type="entry name" value="Enoyl-CoA_hydra/iso"/>
</dbReference>
<dbReference type="GO" id="GO:0005737">
    <property type="term" value="C:cytoplasm"/>
    <property type="evidence" value="ECO:0007669"/>
    <property type="project" value="UniProtKB-SubCell"/>
</dbReference>
<dbReference type="InterPro" id="IPR054514">
    <property type="entry name" value="RhiE-like_linker"/>
</dbReference>
<dbReference type="SMART" id="SM00825">
    <property type="entry name" value="PKS_KS"/>
    <property type="match status" value="1"/>
</dbReference>
<feature type="region of interest" description="Disordered" evidence="9">
    <location>
        <begin position="29"/>
        <end position="48"/>
    </location>
</feature>
<evidence type="ECO:0000313" key="11">
    <source>
        <dbReference type="EMBL" id="QUH28453.1"/>
    </source>
</evidence>
<evidence type="ECO:0000256" key="9">
    <source>
        <dbReference type="SAM" id="MobiDB-lite"/>
    </source>
</evidence>
<organism evidence="11 12">
    <name type="scientific">Vallitalea guaymasensis</name>
    <dbReference type="NCBI Taxonomy" id="1185412"/>
    <lineage>
        <taxon>Bacteria</taxon>
        <taxon>Bacillati</taxon>
        <taxon>Bacillota</taxon>
        <taxon>Clostridia</taxon>
        <taxon>Lachnospirales</taxon>
        <taxon>Vallitaleaceae</taxon>
        <taxon>Vallitalea</taxon>
    </lineage>
</organism>
<dbReference type="CDD" id="cd06558">
    <property type="entry name" value="crotonase-like"/>
    <property type="match status" value="1"/>
</dbReference>
<dbReference type="KEGG" id="vgu:HYG85_05750"/>
<dbReference type="EMBL" id="CP058561">
    <property type="protein sequence ID" value="QUH28453.1"/>
    <property type="molecule type" value="Genomic_DNA"/>
</dbReference>
<dbReference type="InterPro" id="IPR018376">
    <property type="entry name" value="Enoyl-CoA_hyd/isom_CS"/>
</dbReference>
<comment type="similarity">
    <text evidence="8">Belongs to the enoyl-CoA hydratase/isomerase family.</text>
</comment>
<keyword evidence="5" id="KW-0597">Phosphoprotein</keyword>
<evidence type="ECO:0000256" key="4">
    <source>
        <dbReference type="ARBA" id="ARBA00022490"/>
    </source>
</evidence>
<dbReference type="Pfam" id="PF00975">
    <property type="entry name" value="Thioesterase"/>
    <property type="match status" value="1"/>
</dbReference>
<dbReference type="SUPFAM" id="SSF53474">
    <property type="entry name" value="alpha/beta-Hydrolases"/>
    <property type="match status" value="1"/>
</dbReference>
<keyword evidence="12" id="KW-1185">Reference proteome</keyword>
<evidence type="ECO:0000313" key="12">
    <source>
        <dbReference type="Proteomes" id="UP000677305"/>
    </source>
</evidence>
<dbReference type="InterPro" id="IPR014030">
    <property type="entry name" value="Ketoacyl_synth_N"/>
</dbReference>
<dbReference type="PROSITE" id="PS52004">
    <property type="entry name" value="KS3_2"/>
    <property type="match status" value="1"/>
</dbReference>
<sequence>MNPKEILHALKAGKINIEDCEKELMKLRNADSEHSSKDEEENSNQQPIIKIEEINPGIVQLTMQDKKNKNSFTKEFTKELCNAFEEIEKNTSYKVVILTGYDTYFATGGSKEGLEAIYNGEIKYTDTKLYKIALECKLPVIAAMQGHGIGAGWCLGMSCDFIIMSKESYYTTNFIKFGFTPGFGSTLIFPEKLGNGLANEILFTGKRYKGIELEKKGVPYEILPSKEVLSYAKELAASLAEAPRQSLIALKKHMSEGIREKLPIYIEKELKMHDATFVNQPLVKNKINSIFGNISEDIKPIGKDNSQSKDITDSDNNSIAIIGMSGQFPQSENLSVFWDNLSSGKDCVTEIPVSRWGMSKDDLENGDTDYCKWMGSLKDINKFDPLFFNIPPRLAELIDPHERLFLECVWNLFESIGYTRETLKKSYQRKVGVYVGSMYQHYNLLESDIKKNGMVSICTNSSIANRVSYFFDFQGPSVVVDTACSSSTVAIHMACQSLLNDECEIAIAGGVNLTLHPSKFIGLGLGKIAASNPENRSFSDGDGFVPSEGVGSVLLKPLSHAIRDKDNILAVIKSTAISHGGRTNGFSVPNPNAQEDLMEYNFKKSGIDPQSISYVECAANGCALGDAIEISALNKVFNKYTSKKHFCSVGSVKSNIGHAEAASGISQLIKVILQMKHKKLVPSIKAYPLNPKIKFDDTPFYLQEKLSDWECPIIDIDGKEVSFPRRALINSFGGGGTNAHIIIEEYTRSESLQDNRKEKNYPHIIVFSARNQQQLHGVIRQMLDYIEVNDIDILSLAYTLQVGREEMKVRMATVINSREELMNSLKEYLNNTKDINERKSQYSLPIFTGNIKENTHINSNIEIIKPLKENQVLGIASQWVQGSNIDWMSLYKNQEINMISLPTYPFDKQRYWIGNQKENIELHDLNEEVHNKNEIGDKCIKDWVVDSLSNLLGIPSTELVMDRYLIEYGFDSILFMSLLKQVQGSINPSMDLSRLQTCKTTQDIIDKLCLEANNDFIITEKFKNNEINIQNKFPELINLNGIYEGKPIFWIHPGMGSVNIYNELAENLKRPFYGIQPRGFMTDRFPLHGIEAMASYYVHIIQSVQSEGPYDLGGYSLGGLLSYEITRQLQELGETVSTIIMVDSLYNEEVKNMNISKKSMFLQEVNAMLTASASSKDIKLLIKNDEIDVELSDEEYLVKLIELAKIKGLQKTKEQLYNRIKHNIKIQISYGLSNYKVLPLSNSENLSCHYFRNASGLFFGKLEPYNIIHEDEISVDNTNYWEEWKKHIPDIKIIDINSYNHMSIFSKGKSSKKIIKYCKKLYEQ</sequence>
<proteinExistence type="inferred from homology"/>
<dbReference type="GO" id="GO:0004315">
    <property type="term" value="F:3-oxoacyl-[acyl-carrier-protein] synthase activity"/>
    <property type="evidence" value="ECO:0007669"/>
    <property type="project" value="InterPro"/>
</dbReference>
<keyword evidence="4" id="KW-0963">Cytoplasm</keyword>